<dbReference type="AlphaFoldDB" id="A0A6B0UQU4"/>
<proteinExistence type="predicted"/>
<feature type="region of interest" description="Disordered" evidence="1">
    <location>
        <begin position="59"/>
        <end position="91"/>
    </location>
</feature>
<reference evidence="2" key="1">
    <citation type="submission" date="2019-12" db="EMBL/GenBank/DDBJ databases">
        <title>An insight into the sialome of adult female Ixodes ricinus ticks feeding for 6 days.</title>
        <authorList>
            <person name="Perner J."/>
            <person name="Ribeiro J.M.C."/>
        </authorList>
    </citation>
    <scope>NUCLEOTIDE SEQUENCE</scope>
    <source>
        <strain evidence="2">Semi-engorged</strain>
        <tissue evidence="2">Salivary glands</tissue>
    </source>
</reference>
<protein>
    <submittedName>
        <fullName evidence="2">Uncharacterized protein</fullName>
    </submittedName>
</protein>
<evidence type="ECO:0000313" key="2">
    <source>
        <dbReference type="EMBL" id="MXU91891.1"/>
    </source>
</evidence>
<sequence length="126" mass="14697">MDIFTKLRSFTFVIYLFIYIERDIAYCEVTTPRQRNREVGDPTEKGTLRRTTALSGGSLFLRSREHPPRRRAEASHGRHVTKGRSPTSQGGREKDMWWIYVRYLLSPTQQGPRLALRVDHPTKSFS</sequence>
<feature type="compositionally biased region" description="Basic and acidic residues" evidence="1">
    <location>
        <begin position="62"/>
        <end position="76"/>
    </location>
</feature>
<dbReference type="EMBL" id="GIFC01009808">
    <property type="protein sequence ID" value="MXU91891.1"/>
    <property type="molecule type" value="Transcribed_RNA"/>
</dbReference>
<accession>A0A6B0UQU4</accession>
<organism evidence="2">
    <name type="scientific">Ixodes ricinus</name>
    <name type="common">Common tick</name>
    <name type="synonym">Acarus ricinus</name>
    <dbReference type="NCBI Taxonomy" id="34613"/>
    <lineage>
        <taxon>Eukaryota</taxon>
        <taxon>Metazoa</taxon>
        <taxon>Ecdysozoa</taxon>
        <taxon>Arthropoda</taxon>
        <taxon>Chelicerata</taxon>
        <taxon>Arachnida</taxon>
        <taxon>Acari</taxon>
        <taxon>Parasitiformes</taxon>
        <taxon>Ixodida</taxon>
        <taxon>Ixodoidea</taxon>
        <taxon>Ixodidae</taxon>
        <taxon>Ixodinae</taxon>
        <taxon>Ixodes</taxon>
    </lineage>
</organism>
<evidence type="ECO:0000256" key="1">
    <source>
        <dbReference type="SAM" id="MobiDB-lite"/>
    </source>
</evidence>
<name>A0A6B0UQU4_IXORI</name>